<evidence type="ECO:0000313" key="3">
    <source>
        <dbReference type="Proteomes" id="UP000253790"/>
    </source>
</evidence>
<gene>
    <name evidence="2" type="ORF">DV701_04080</name>
</gene>
<reference evidence="2 3" key="1">
    <citation type="submission" date="2018-07" db="EMBL/GenBank/DDBJ databases">
        <title>Complete genome sequencing of Ornithinimicrobium sp. AMA3305.</title>
        <authorList>
            <person name="Bae J.-W."/>
        </authorList>
    </citation>
    <scope>NUCLEOTIDE SEQUENCE [LARGE SCALE GENOMIC DNA]</scope>
    <source>
        <strain evidence="2 3">AMA3305</strain>
    </source>
</reference>
<sequence length="141" mass="13841">MLVLGALSVVAGGLVAAVTAPLGLAHGSWAAAYLVLVCGVASVAVGAAQTWLTARRVPSRAAAAQVLAWVAGNAGVLGGTLAGSSAVVVVGGVLLVVALLLALVAVLRVRHPLLGWAYRVVLAVVVVSVPVGLVLSITRNA</sequence>
<feature type="transmembrane region" description="Helical" evidence="1">
    <location>
        <begin position="87"/>
        <end position="109"/>
    </location>
</feature>
<organism evidence="2 3">
    <name type="scientific">Ornithinimicrobium avium</name>
    <dbReference type="NCBI Taxonomy" id="2283195"/>
    <lineage>
        <taxon>Bacteria</taxon>
        <taxon>Bacillati</taxon>
        <taxon>Actinomycetota</taxon>
        <taxon>Actinomycetes</taxon>
        <taxon>Micrococcales</taxon>
        <taxon>Ornithinimicrobiaceae</taxon>
        <taxon>Ornithinimicrobium</taxon>
    </lineage>
</organism>
<dbReference type="AlphaFoldDB" id="A0A345NS97"/>
<proteinExistence type="predicted"/>
<feature type="transmembrane region" description="Helical" evidence="1">
    <location>
        <begin position="33"/>
        <end position="54"/>
    </location>
</feature>
<keyword evidence="1" id="KW-0472">Membrane</keyword>
<dbReference type="KEGG" id="orn:DV701_04080"/>
<evidence type="ECO:0000313" key="2">
    <source>
        <dbReference type="EMBL" id="AXH97905.1"/>
    </source>
</evidence>
<protein>
    <submittedName>
        <fullName evidence="2">Uncharacterized protein</fullName>
    </submittedName>
</protein>
<keyword evidence="1" id="KW-1133">Transmembrane helix</keyword>
<name>A0A345NS97_9MICO</name>
<keyword evidence="3" id="KW-1185">Reference proteome</keyword>
<feature type="transmembrane region" description="Helical" evidence="1">
    <location>
        <begin position="61"/>
        <end position="81"/>
    </location>
</feature>
<dbReference type="EMBL" id="CP031229">
    <property type="protein sequence ID" value="AXH97905.1"/>
    <property type="molecule type" value="Genomic_DNA"/>
</dbReference>
<dbReference type="Proteomes" id="UP000253790">
    <property type="component" value="Chromosome"/>
</dbReference>
<evidence type="ECO:0000256" key="1">
    <source>
        <dbReference type="SAM" id="Phobius"/>
    </source>
</evidence>
<accession>A0A345NS97</accession>
<keyword evidence="1" id="KW-0812">Transmembrane</keyword>
<feature type="transmembrane region" description="Helical" evidence="1">
    <location>
        <begin position="116"/>
        <end position="137"/>
    </location>
</feature>